<organism evidence="2 3">
    <name type="scientific">Penicillium camemberti (strain FM 013)</name>
    <dbReference type="NCBI Taxonomy" id="1429867"/>
    <lineage>
        <taxon>Eukaryota</taxon>
        <taxon>Fungi</taxon>
        <taxon>Dikarya</taxon>
        <taxon>Ascomycota</taxon>
        <taxon>Pezizomycotina</taxon>
        <taxon>Eurotiomycetes</taxon>
        <taxon>Eurotiomycetidae</taxon>
        <taxon>Eurotiales</taxon>
        <taxon>Aspergillaceae</taxon>
        <taxon>Penicillium</taxon>
    </lineage>
</organism>
<name>A0A0G4PPW0_PENC3</name>
<evidence type="ECO:0000313" key="3">
    <source>
        <dbReference type="Proteomes" id="UP000053732"/>
    </source>
</evidence>
<proteinExistence type="predicted"/>
<accession>A0A0G4PPW0</accession>
<dbReference type="EMBL" id="HG793159">
    <property type="protein sequence ID" value="CRL28263.1"/>
    <property type="molecule type" value="Genomic_DNA"/>
</dbReference>
<feature type="region of interest" description="Disordered" evidence="1">
    <location>
        <begin position="77"/>
        <end position="104"/>
    </location>
</feature>
<evidence type="ECO:0000256" key="1">
    <source>
        <dbReference type="SAM" id="MobiDB-lite"/>
    </source>
</evidence>
<dbReference type="Proteomes" id="UP000053732">
    <property type="component" value="Unassembled WGS sequence"/>
</dbReference>
<evidence type="ECO:0000313" key="2">
    <source>
        <dbReference type="EMBL" id="CRL28263.1"/>
    </source>
</evidence>
<reference evidence="2 3" key="1">
    <citation type="journal article" date="2014" name="Nat. Commun.">
        <title>Multiple recent horizontal transfers of a large genomic region in cheese making fungi.</title>
        <authorList>
            <person name="Cheeseman K."/>
            <person name="Ropars J."/>
            <person name="Renault P."/>
            <person name="Dupont J."/>
            <person name="Gouzy J."/>
            <person name="Branca A."/>
            <person name="Abraham A.L."/>
            <person name="Ceppi M."/>
            <person name="Conseiller E."/>
            <person name="Debuchy R."/>
            <person name="Malagnac F."/>
            <person name="Goarin A."/>
            <person name="Silar P."/>
            <person name="Lacoste S."/>
            <person name="Sallet E."/>
            <person name="Bensimon A."/>
            <person name="Giraud T."/>
            <person name="Brygoo Y."/>
        </authorList>
    </citation>
    <scope>NUCLEOTIDE SEQUENCE [LARGE SCALE GENOMIC DNA]</scope>
    <source>
        <strain evidence="3">FM 013</strain>
    </source>
</reference>
<sequence length="104" mass="11436">MFGCSWIGAGRLGLRWAYVVPAERRGVDLDGKIQTSQSPMIVDPELKAAARTHNIPLTSRTVLCLLIVVLLEENGPQSQHNFPGSDTQAVNSIWGQRTRNIGRP</sequence>
<gene>
    <name evidence="2" type="ORF">PCAMFM013_S026g000128</name>
</gene>
<protein>
    <submittedName>
        <fullName evidence="2">Str. FM013</fullName>
    </submittedName>
</protein>
<keyword evidence="3" id="KW-1185">Reference proteome</keyword>
<dbReference type="AlphaFoldDB" id="A0A0G4PPW0"/>